<organism evidence="2 3">
    <name type="scientific">Candidatus Woesebacteria bacterium GWA1_42_12</name>
    <dbReference type="NCBI Taxonomy" id="1802472"/>
    <lineage>
        <taxon>Bacteria</taxon>
        <taxon>Candidatus Woeseibacteriota</taxon>
    </lineage>
</organism>
<name>A0A1F7WLB6_9BACT</name>
<feature type="transmembrane region" description="Helical" evidence="1">
    <location>
        <begin position="17"/>
        <end position="37"/>
    </location>
</feature>
<proteinExistence type="predicted"/>
<dbReference type="Proteomes" id="UP000177091">
    <property type="component" value="Unassembled WGS sequence"/>
</dbReference>
<keyword evidence="1" id="KW-0812">Transmembrane</keyword>
<protein>
    <submittedName>
        <fullName evidence="2">Uncharacterized protein</fullName>
    </submittedName>
</protein>
<keyword evidence="1" id="KW-0472">Membrane</keyword>
<evidence type="ECO:0000313" key="2">
    <source>
        <dbReference type="EMBL" id="OGM03626.1"/>
    </source>
</evidence>
<evidence type="ECO:0000256" key="1">
    <source>
        <dbReference type="SAM" id="Phobius"/>
    </source>
</evidence>
<dbReference type="AlphaFoldDB" id="A0A1F7WLB6"/>
<evidence type="ECO:0000313" key="3">
    <source>
        <dbReference type="Proteomes" id="UP000177091"/>
    </source>
</evidence>
<comment type="caution">
    <text evidence="2">The sequence shown here is derived from an EMBL/GenBank/DDBJ whole genome shotgun (WGS) entry which is preliminary data.</text>
</comment>
<sequence>MPKEIHKGQEEISRREFLFYSGSAIAVVALGLGSHLLRERPLISDEERQEVIDALWKETQAKYDSGVTLFPWPEGNIEDLRRLNHTERIRDYTNALSQIWQNRNHFWTSYDELSWQTKTFEASSGIQISRSMDFWMTAPLHDVSSVIGSLNDNLFPYSLEFIHHTVFSGRSKWNNELGEISRKILEETLFNMKVGEAVQLKDQLPSFTHTLFSLPRFAHLEASIKYPFSYPDPHLSVGV</sequence>
<gene>
    <name evidence="2" type="ORF">A2112_02635</name>
</gene>
<accession>A0A1F7WLB6</accession>
<keyword evidence="1" id="KW-1133">Transmembrane helix</keyword>
<reference evidence="2 3" key="1">
    <citation type="journal article" date="2016" name="Nat. Commun.">
        <title>Thousands of microbial genomes shed light on interconnected biogeochemical processes in an aquifer system.</title>
        <authorList>
            <person name="Anantharaman K."/>
            <person name="Brown C.T."/>
            <person name="Hug L.A."/>
            <person name="Sharon I."/>
            <person name="Castelle C.J."/>
            <person name="Probst A.J."/>
            <person name="Thomas B.C."/>
            <person name="Singh A."/>
            <person name="Wilkins M.J."/>
            <person name="Karaoz U."/>
            <person name="Brodie E.L."/>
            <person name="Williams K.H."/>
            <person name="Hubbard S.S."/>
            <person name="Banfield J.F."/>
        </authorList>
    </citation>
    <scope>NUCLEOTIDE SEQUENCE [LARGE SCALE GENOMIC DNA]</scope>
</reference>
<dbReference type="EMBL" id="MGFK01000033">
    <property type="protein sequence ID" value="OGM03626.1"/>
    <property type="molecule type" value="Genomic_DNA"/>
</dbReference>